<reference evidence="2" key="1">
    <citation type="submission" date="2019-03" db="EMBL/GenBank/DDBJ databases">
        <title>Lake Tanganyika Metagenome-Assembled Genomes (MAGs).</title>
        <authorList>
            <person name="Tran P."/>
        </authorList>
    </citation>
    <scope>NUCLEOTIDE SEQUENCE</scope>
    <source>
        <strain evidence="2">K_DeepCast_150m_m2_040</strain>
    </source>
</reference>
<organism evidence="2 3">
    <name type="scientific">candidate division WOR-3 bacterium</name>
    <dbReference type="NCBI Taxonomy" id="2052148"/>
    <lineage>
        <taxon>Bacteria</taxon>
        <taxon>Bacteria division WOR-3</taxon>
    </lineage>
</organism>
<keyword evidence="1" id="KW-1133">Transmembrane helix</keyword>
<dbReference type="EMBL" id="VGIR01000005">
    <property type="protein sequence ID" value="MBM3330550.1"/>
    <property type="molecule type" value="Genomic_DNA"/>
</dbReference>
<keyword evidence="1" id="KW-0812">Transmembrane</keyword>
<dbReference type="AlphaFoldDB" id="A0A937XGA5"/>
<evidence type="ECO:0000313" key="3">
    <source>
        <dbReference type="Proteomes" id="UP000779900"/>
    </source>
</evidence>
<sequence>MSAAKSGMGKTVLPVVVAGIWVGLCEFVRNQLVLVSWWQNHYRGMDLEFPSKPVNGMMWMVWSFLMAGTTFAISRRFSLWQTALIAWVMGFVMMWVVIGNLSVLPLGILPIAVPFSFVEALGAAFICRKLAQPGRP</sequence>
<evidence type="ECO:0000256" key="1">
    <source>
        <dbReference type="SAM" id="Phobius"/>
    </source>
</evidence>
<gene>
    <name evidence="2" type="ORF">FJY68_01705</name>
</gene>
<comment type="caution">
    <text evidence="2">The sequence shown here is derived from an EMBL/GenBank/DDBJ whole genome shotgun (WGS) entry which is preliminary data.</text>
</comment>
<evidence type="ECO:0000313" key="2">
    <source>
        <dbReference type="EMBL" id="MBM3330550.1"/>
    </source>
</evidence>
<keyword evidence="1" id="KW-0472">Membrane</keyword>
<accession>A0A937XGA5</accession>
<feature type="transmembrane region" description="Helical" evidence="1">
    <location>
        <begin position="12"/>
        <end position="37"/>
    </location>
</feature>
<feature type="transmembrane region" description="Helical" evidence="1">
    <location>
        <begin position="104"/>
        <end position="127"/>
    </location>
</feature>
<protein>
    <submittedName>
        <fullName evidence="2">Uncharacterized protein</fullName>
    </submittedName>
</protein>
<name>A0A937XGA5_UNCW3</name>
<dbReference type="Proteomes" id="UP000779900">
    <property type="component" value="Unassembled WGS sequence"/>
</dbReference>
<proteinExistence type="predicted"/>
<feature type="transmembrane region" description="Helical" evidence="1">
    <location>
        <begin position="80"/>
        <end position="98"/>
    </location>
</feature>
<feature type="transmembrane region" description="Helical" evidence="1">
    <location>
        <begin position="57"/>
        <end position="73"/>
    </location>
</feature>